<evidence type="ECO:0000256" key="1">
    <source>
        <dbReference type="SAM" id="MobiDB-lite"/>
    </source>
</evidence>
<keyword evidence="4" id="KW-1185">Reference proteome</keyword>
<dbReference type="Gene3D" id="3.50.4.10">
    <property type="entry name" value="Hepatocyte Growth Factor"/>
    <property type="match status" value="1"/>
</dbReference>
<feature type="region of interest" description="Disordered" evidence="1">
    <location>
        <begin position="165"/>
        <end position="188"/>
    </location>
</feature>
<keyword evidence="2" id="KW-0812">Transmembrane</keyword>
<keyword evidence="2" id="KW-0472">Membrane</keyword>
<dbReference type="Proteomes" id="UP001583177">
    <property type="component" value="Unassembled WGS sequence"/>
</dbReference>
<feature type="transmembrane region" description="Helical" evidence="2">
    <location>
        <begin position="202"/>
        <end position="226"/>
    </location>
</feature>
<reference evidence="3 4" key="1">
    <citation type="journal article" date="2024" name="IMA Fungus">
        <title>IMA Genome - F19 : A genome assembly and annotation guide to empower mycologists, including annotated draft genome sequences of Ceratocystis pirilliformis, Diaporthe australafricana, Fusarium ophioides, Paecilomyces lecythidis, and Sporothrix stenoceras.</title>
        <authorList>
            <person name="Aylward J."/>
            <person name="Wilson A.M."/>
            <person name="Visagie C.M."/>
            <person name="Spraker J."/>
            <person name="Barnes I."/>
            <person name="Buitendag C."/>
            <person name="Ceriani C."/>
            <person name="Del Mar Angel L."/>
            <person name="du Plessis D."/>
            <person name="Fuchs T."/>
            <person name="Gasser K."/>
            <person name="Kramer D."/>
            <person name="Li W."/>
            <person name="Munsamy K."/>
            <person name="Piso A."/>
            <person name="Price J.L."/>
            <person name="Sonnekus B."/>
            <person name="Thomas C."/>
            <person name="van der Nest A."/>
            <person name="van Dijk A."/>
            <person name="van Heerden A."/>
            <person name="van Vuuren N."/>
            <person name="Yilmaz N."/>
            <person name="Duong T.A."/>
            <person name="van der Merwe N.A."/>
            <person name="Wingfield M.J."/>
            <person name="Wingfield B.D."/>
        </authorList>
    </citation>
    <scope>NUCLEOTIDE SEQUENCE [LARGE SCALE GENOMIC DNA]</scope>
    <source>
        <strain evidence="3 4">CMW 18300</strain>
    </source>
</reference>
<evidence type="ECO:0000256" key="2">
    <source>
        <dbReference type="SAM" id="Phobius"/>
    </source>
</evidence>
<protein>
    <recommendedName>
        <fullName evidence="5">Apple domain-containing protein</fullName>
    </recommendedName>
</protein>
<dbReference type="EMBL" id="JAWRVE010000020">
    <property type="protein sequence ID" value="KAL1875209.1"/>
    <property type="molecule type" value="Genomic_DNA"/>
</dbReference>
<name>A0ABR3XHY5_9PEZI</name>
<sequence>MSPSNDQAPDGPDPDGQKVRVQSGTTGAKMAADKPSSHDPPERVFKLTPAANNSNTTTPSNVTDDDSRRQINRDDYSGLQVVETGLEVPHSALPEVLPPSLPEAVYAEQHGKAWGEHWSPPPQALIPSSSPSHHYHNNNGGNGYPFPEAVSPDAYTPLGPGYSKASSSATYHGGHNPFSPEGGEKGRRAGADGRICGLRKMIFWCVLAVAVFVVVVGVAVGVGVGLGTRDNESSTNATSTATASSSSIDLTVPSATATAAALPSSRIVCPTANRTVYNLDESTSSNNRSGSFLVLCGRDYNSCCGAVDMLTVNTTSFEACLEQCAGQEGCTAVGWGNYYGTNTCWLKSAYGTPNWSGSWYAAIMVDAIS</sequence>
<comment type="caution">
    <text evidence="3">The sequence shown here is derived from an EMBL/GenBank/DDBJ whole genome shotgun (WGS) entry which is preliminary data.</text>
</comment>
<feature type="compositionally biased region" description="Basic and acidic residues" evidence="1">
    <location>
        <begin position="31"/>
        <end position="45"/>
    </location>
</feature>
<organism evidence="3 4">
    <name type="scientific">Diaporthe australafricana</name>
    <dbReference type="NCBI Taxonomy" id="127596"/>
    <lineage>
        <taxon>Eukaryota</taxon>
        <taxon>Fungi</taxon>
        <taxon>Dikarya</taxon>
        <taxon>Ascomycota</taxon>
        <taxon>Pezizomycotina</taxon>
        <taxon>Sordariomycetes</taxon>
        <taxon>Sordariomycetidae</taxon>
        <taxon>Diaporthales</taxon>
        <taxon>Diaporthaceae</taxon>
        <taxon>Diaporthe</taxon>
    </lineage>
</organism>
<evidence type="ECO:0008006" key="5">
    <source>
        <dbReference type="Google" id="ProtNLM"/>
    </source>
</evidence>
<accession>A0ABR3XHY5</accession>
<feature type="compositionally biased region" description="Low complexity" evidence="1">
    <location>
        <begin position="48"/>
        <end position="61"/>
    </location>
</feature>
<feature type="region of interest" description="Disordered" evidence="1">
    <location>
        <begin position="1"/>
        <end position="73"/>
    </location>
</feature>
<proteinExistence type="predicted"/>
<evidence type="ECO:0000313" key="3">
    <source>
        <dbReference type="EMBL" id="KAL1875209.1"/>
    </source>
</evidence>
<gene>
    <name evidence="3" type="ORF">Daus18300_003280</name>
</gene>
<keyword evidence="2" id="KW-1133">Transmembrane helix</keyword>
<evidence type="ECO:0000313" key="4">
    <source>
        <dbReference type="Proteomes" id="UP001583177"/>
    </source>
</evidence>